<keyword evidence="2" id="KW-1185">Reference proteome</keyword>
<name>A0ABT4T6P1_9ACTN</name>
<evidence type="ECO:0008006" key="3">
    <source>
        <dbReference type="Google" id="ProtNLM"/>
    </source>
</evidence>
<dbReference type="SUPFAM" id="SSF142906">
    <property type="entry name" value="YjbR-like"/>
    <property type="match status" value="1"/>
</dbReference>
<evidence type="ECO:0000313" key="2">
    <source>
        <dbReference type="Proteomes" id="UP001212498"/>
    </source>
</evidence>
<dbReference type="InterPro" id="IPR038056">
    <property type="entry name" value="YjbR-like_sf"/>
</dbReference>
<dbReference type="RefSeq" id="WP_271278906.1">
    <property type="nucleotide sequence ID" value="NZ_BAABFD010000019.1"/>
</dbReference>
<gene>
    <name evidence="1" type="ORF">OUY24_31405</name>
</gene>
<organism evidence="1 2">
    <name type="scientific">Nonomuraea ferruginea</name>
    <dbReference type="NCBI Taxonomy" id="46174"/>
    <lineage>
        <taxon>Bacteria</taxon>
        <taxon>Bacillati</taxon>
        <taxon>Actinomycetota</taxon>
        <taxon>Actinomycetes</taxon>
        <taxon>Streptosporangiales</taxon>
        <taxon>Streptosporangiaceae</taxon>
        <taxon>Nonomuraea</taxon>
    </lineage>
</organism>
<sequence>MTTVSQFRKAALSNPDVVESAVDGAPVFAVDGKEFALLDADALVCLRLPGAEAEDLVSQHATAERAGDFVRLPVKDINGQALNYWVRRAWLACAPRKVAARASAADKAGAGEVGDLPKAIGRPATRALANVGITTLDQVAGLSDTELNALHGVGPKAVRILRETLGSL</sequence>
<dbReference type="Proteomes" id="UP001212498">
    <property type="component" value="Unassembled WGS sequence"/>
</dbReference>
<dbReference type="Gene3D" id="1.10.150.20">
    <property type="entry name" value="5' to 3' exonuclease, C-terminal subdomain"/>
    <property type="match status" value="1"/>
</dbReference>
<proteinExistence type="predicted"/>
<accession>A0ABT4T6P1</accession>
<dbReference type="SUPFAM" id="SSF47789">
    <property type="entry name" value="C-terminal domain of RNA polymerase alpha subunit"/>
    <property type="match status" value="1"/>
</dbReference>
<protein>
    <recommendedName>
        <fullName evidence="3">Helix-hairpin-helix protein</fullName>
    </recommendedName>
</protein>
<dbReference type="EMBL" id="JAPNUD010000125">
    <property type="protein sequence ID" value="MDA0645157.1"/>
    <property type="molecule type" value="Genomic_DNA"/>
</dbReference>
<reference evidence="1 2" key="1">
    <citation type="submission" date="2022-11" db="EMBL/GenBank/DDBJ databases">
        <title>Nonomuraea corallina sp. nov., a new species of the genus Nonomuraea isolated from sea side sediment in Thai sea.</title>
        <authorList>
            <person name="Ngamcharungchit C."/>
            <person name="Matsumoto A."/>
            <person name="Suriyachadkun C."/>
            <person name="Panbangred W."/>
            <person name="Inahashi Y."/>
            <person name="Intra B."/>
        </authorList>
    </citation>
    <scope>NUCLEOTIDE SEQUENCE [LARGE SCALE GENOMIC DNA]</scope>
    <source>
        <strain evidence="1 2">DSM 43553</strain>
    </source>
</reference>
<evidence type="ECO:0000313" key="1">
    <source>
        <dbReference type="EMBL" id="MDA0645157.1"/>
    </source>
</evidence>
<comment type="caution">
    <text evidence="1">The sequence shown here is derived from an EMBL/GenBank/DDBJ whole genome shotgun (WGS) entry which is preliminary data.</text>
</comment>